<dbReference type="InterPro" id="IPR027417">
    <property type="entry name" value="P-loop_NTPase"/>
</dbReference>
<reference evidence="4 5" key="1">
    <citation type="submission" date="2021-03" db="EMBL/GenBank/DDBJ databases">
        <title>novel species isolated from a fishpond in China.</title>
        <authorList>
            <person name="Lu H."/>
            <person name="Cai Z."/>
        </authorList>
    </citation>
    <scope>NUCLEOTIDE SEQUENCE [LARGE SCALE GENOMIC DNA]</scope>
    <source>
        <strain evidence="4 5">H41</strain>
    </source>
</reference>
<gene>
    <name evidence="4" type="ORF">J0A68_21595</name>
</gene>
<dbReference type="Pfam" id="PF06414">
    <property type="entry name" value="Zeta_toxin"/>
    <property type="match status" value="1"/>
</dbReference>
<name>A0ABS3CD41_9BACT</name>
<organism evidence="4 5">
    <name type="scientific">Algoriphagus oliviformis</name>
    <dbReference type="NCBI Taxonomy" id="2811231"/>
    <lineage>
        <taxon>Bacteria</taxon>
        <taxon>Pseudomonadati</taxon>
        <taxon>Bacteroidota</taxon>
        <taxon>Cytophagia</taxon>
        <taxon>Cytophagales</taxon>
        <taxon>Cyclobacteriaceae</taxon>
        <taxon>Algoriphagus</taxon>
    </lineage>
</organism>
<evidence type="ECO:0000313" key="4">
    <source>
        <dbReference type="EMBL" id="MBN7813564.1"/>
    </source>
</evidence>
<keyword evidence="2" id="KW-0067">ATP-binding</keyword>
<evidence type="ECO:0000313" key="5">
    <source>
        <dbReference type="Proteomes" id="UP000664317"/>
    </source>
</evidence>
<proteinExistence type="predicted"/>
<accession>A0ABS3CD41</accession>
<dbReference type="Proteomes" id="UP000664317">
    <property type="component" value="Unassembled WGS sequence"/>
</dbReference>
<sequence length="190" mass="21822">MAQKRLYIIAGCNGAGKTTASFRVLPELLDCREFVNADEIARGLSPFQPEKVALEAGRIMLSRIAELMEKGEDFAFETTLSTRSYTGIVKKAKKKGYYVSLIFFWLESPELAIERVKKRVSEGGHHIPPEIVTRRYQRGIENLFKLFFNEVDYLFIFDNSTPEPKLVAEKRATINILDKEKYELIKSYSK</sequence>
<comment type="caution">
    <text evidence="4">The sequence shown here is derived from an EMBL/GenBank/DDBJ whole genome shotgun (WGS) entry which is preliminary data.</text>
</comment>
<evidence type="ECO:0000259" key="3">
    <source>
        <dbReference type="Pfam" id="PF06414"/>
    </source>
</evidence>
<protein>
    <submittedName>
        <fullName evidence="4">Zeta toxin family protein</fullName>
    </submittedName>
</protein>
<keyword evidence="1" id="KW-0547">Nucleotide-binding</keyword>
<evidence type="ECO:0000256" key="1">
    <source>
        <dbReference type="ARBA" id="ARBA00022741"/>
    </source>
</evidence>
<dbReference type="EMBL" id="JAFKCT010000015">
    <property type="protein sequence ID" value="MBN7813564.1"/>
    <property type="molecule type" value="Genomic_DNA"/>
</dbReference>
<feature type="domain" description="Zeta toxin" evidence="3">
    <location>
        <begin position="3"/>
        <end position="145"/>
    </location>
</feature>
<evidence type="ECO:0000256" key="2">
    <source>
        <dbReference type="ARBA" id="ARBA00022840"/>
    </source>
</evidence>
<dbReference type="PANTHER" id="PTHR39206:SF1">
    <property type="entry name" value="SLL8004 PROTEIN"/>
    <property type="match status" value="1"/>
</dbReference>
<dbReference type="PANTHER" id="PTHR39206">
    <property type="entry name" value="SLL8004 PROTEIN"/>
    <property type="match status" value="1"/>
</dbReference>
<dbReference type="InterPro" id="IPR010488">
    <property type="entry name" value="Zeta_toxin_domain"/>
</dbReference>
<dbReference type="RefSeq" id="WP_206580333.1">
    <property type="nucleotide sequence ID" value="NZ_JAFKCT010000015.1"/>
</dbReference>
<keyword evidence="5" id="KW-1185">Reference proteome</keyword>
<dbReference type="SUPFAM" id="SSF52540">
    <property type="entry name" value="P-loop containing nucleoside triphosphate hydrolases"/>
    <property type="match status" value="1"/>
</dbReference>
<dbReference type="Gene3D" id="3.40.50.300">
    <property type="entry name" value="P-loop containing nucleotide triphosphate hydrolases"/>
    <property type="match status" value="1"/>
</dbReference>